<evidence type="ECO:0000313" key="2">
    <source>
        <dbReference type="Proteomes" id="UP000596276"/>
    </source>
</evidence>
<sequence length="53" mass="6179">MLDIIESRGFKNVEVALSVLEKLWSLQIARRTTMESVQVVWLDIVRQNAFTPF</sequence>
<keyword evidence="2" id="KW-1185">Reference proteome</keyword>
<dbReference type="VEuPathDB" id="FungiDB:F9C07_11524"/>
<dbReference type="EMBL" id="CP044623">
    <property type="protein sequence ID" value="QRD94769.1"/>
    <property type="molecule type" value="Genomic_DNA"/>
</dbReference>
<protein>
    <submittedName>
        <fullName evidence="1">Uncharacterized protein</fullName>
    </submittedName>
</protein>
<dbReference type="Proteomes" id="UP000596276">
    <property type="component" value="Chromosome 6"/>
</dbReference>
<reference evidence="2" key="1">
    <citation type="journal article" date="2021" name="G3 (Bethesda)">
        <title>Chromosome assembled and annotated genome sequence of Aspergillus flavus NRRL 3357.</title>
        <authorList>
            <person name="Skerker J.M."/>
            <person name="Pianalto K.M."/>
            <person name="Mondo S.J."/>
            <person name="Yang K."/>
            <person name="Arkin A.P."/>
            <person name="Keller N.P."/>
            <person name="Grigoriev I.V."/>
            <person name="Louise Glass N.L."/>
        </authorList>
    </citation>
    <scope>NUCLEOTIDE SEQUENCE [LARGE SCALE GENOMIC DNA]</scope>
    <source>
        <strain evidence="2">ATCC 200026 / FGSC A1120 / IAM 13836 / NRRL 3357 / JCM 12722 / SRRC 167</strain>
    </source>
</reference>
<name>A0A7U2R3V6_ASPFN</name>
<accession>A0A7U2R3V6</accession>
<evidence type="ECO:0000313" key="1">
    <source>
        <dbReference type="EMBL" id="QRD94769.1"/>
    </source>
</evidence>
<gene>
    <name evidence="1" type="ORF">F9C07_11524</name>
</gene>
<proteinExistence type="predicted"/>
<dbReference type="AlphaFoldDB" id="A0A7U2R3V6"/>
<organism evidence="1 2">
    <name type="scientific">Aspergillus flavus (strain ATCC 200026 / FGSC A1120 / IAM 13836 / NRRL 3357 / JCM 12722 / SRRC 167)</name>
    <dbReference type="NCBI Taxonomy" id="332952"/>
    <lineage>
        <taxon>Eukaryota</taxon>
        <taxon>Fungi</taxon>
        <taxon>Dikarya</taxon>
        <taxon>Ascomycota</taxon>
        <taxon>Pezizomycotina</taxon>
        <taxon>Eurotiomycetes</taxon>
        <taxon>Eurotiomycetidae</taxon>
        <taxon>Eurotiales</taxon>
        <taxon>Aspergillaceae</taxon>
        <taxon>Aspergillus</taxon>
        <taxon>Aspergillus subgen. Circumdati</taxon>
    </lineage>
</organism>